<feature type="compositionally biased region" description="Polar residues" evidence="1">
    <location>
        <begin position="652"/>
        <end position="671"/>
    </location>
</feature>
<comment type="caution">
    <text evidence="2">The sequence shown here is derived from an EMBL/GenBank/DDBJ whole genome shotgun (WGS) entry which is preliminary data.</text>
</comment>
<evidence type="ECO:0000256" key="1">
    <source>
        <dbReference type="SAM" id="MobiDB-lite"/>
    </source>
</evidence>
<feature type="region of interest" description="Disordered" evidence="1">
    <location>
        <begin position="652"/>
        <end position="700"/>
    </location>
</feature>
<organism evidence="2 3">
    <name type="scientific">Potamilus streckersoni</name>
    <dbReference type="NCBI Taxonomy" id="2493646"/>
    <lineage>
        <taxon>Eukaryota</taxon>
        <taxon>Metazoa</taxon>
        <taxon>Spiralia</taxon>
        <taxon>Lophotrochozoa</taxon>
        <taxon>Mollusca</taxon>
        <taxon>Bivalvia</taxon>
        <taxon>Autobranchia</taxon>
        <taxon>Heteroconchia</taxon>
        <taxon>Palaeoheterodonta</taxon>
        <taxon>Unionida</taxon>
        <taxon>Unionoidea</taxon>
        <taxon>Unionidae</taxon>
        <taxon>Ambleminae</taxon>
        <taxon>Lampsilini</taxon>
        <taxon>Potamilus</taxon>
    </lineage>
</organism>
<dbReference type="Proteomes" id="UP001195483">
    <property type="component" value="Unassembled WGS sequence"/>
</dbReference>
<feature type="region of interest" description="Disordered" evidence="1">
    <location>
        <begin position="1100"/>
        <end position="1122"/>
    </location>
</feature>
<accession>A0AAE0SW78</accession>
<reference evidence="2" key="3">
    <citation type="submission" date="2023-05" db="EMBL/GenBank/DDBJ databases">
        <authorList>
            <person name="Smith C.H."/>
        </authorList>
    </citation>
    <scope>NUCLEOTIDE SEQUENCE</scope>
    <source>
        <strain evidence="2">CHS0354</strain>
        <tissue evidence="2">Mantle</tissue>
    </source>
</reference>
<feature type="compositionally biased region" description="Acidic residues" evidence="1">
    <location>
        <begin position="167"/>
        <end position="176"/>
    </location>
</feature>
<sequence length="1347" mass="151847">YETIPDIQEECHLNTLSVTQSKGFLDKTDCRKFGHTVLKRTKLKDSAANGRCASRLSDFSHQRNTDEFFGKLNLSDHTESSDLTRETSRYAPCDEILNDVTQYLSSFLEAEVTDYEPSDAETLSSHSSDYNSPSSQDDMPCQGRSYHGSNLFGSSSKSESYSGSNMFEEEEEEEEGVNDYIVRYDMIESRTRHQLEQSTETINERTPEWPDTNRSNNAWSRTNSAKTAQVNNTGRSLKNVARRTDAPGLDVRHNPVAHLGDTSQFSVQYSVSGGQPAVDTRTFTIDANDASIIRTDTFNNSTDHLSSNHQVEYSVSEILPAVNTRTSPFEARDASFIGTDTFNNCTDNISSSKRDGIPTSTQIYIQKKVIQTPEKAGPSITLTERLLEEFNKSMVENENMNDEGSFNVSQFSQSKSPVKFDQHRNIEDWLSKVDSPCINHLVHKFKDEKEMQLNRCKLVMQKAVKCTPPVRKDPRKSSFEWKEPPTFSKGTMQMTEQEAAGRQSGQHDTDELGQVEELGQVAKMSGLEHGIKRVEEITSNTQNASLCTNEENYCSSQMAIPHIVDLKGLEVLNEKDFKCSHQNTLLQKKNMNKRYVDLANKTNYDSGYPDSINQDRTYETLTGRHKQTNFGSNSFSKLQAVSLKLDPNMNTTFDIKTPESKSQGQLTNHIPGSSKDRNSEKNNNSKASCASLRKPKAGVIGKQPPPIKAALFRKIRTSELVKMLKSPKSQIAKFLSPKLVCDDETLDSDLEMELYTLDKCEYDYQKGLAVENVYNANILQGMYSGKDRIYIDEQLPANKCNQYTVQHLMKDHSIAHATNLEGRKQGSFILQPNPLRRNITAGSHAFEKTKTVPSTSKMILAARFEANEQRSTEHGGQRTVSLGSPILHKKIAFNEENPNNYSPSRSFRTLQNLQTRSSDKDKGFDSVTDTINEANSMELDRKTHKIMQVKVLEPQQQKVPNLPLIMESEKTFYPMHFVQGEKPYDVDISKANVHHACSLETPEFASGTRSEDHCKVVRGIGQSRKLRPDSSPIKPGKSWLLKTQDLHNEERTPGKPRPKTSVFFKDWTKDAVRSEQHDAAQNLSVMSTPVKGQISISSNCVSPKSMETSYKSQKGPESGQKYSCSSNKGIAVSPQVKHTVKSTHFIEISSKDAVKGEFRSAQKQKPWESRMTVMSPEKNLDVYSFSKHVESPATSLSKLRLQTSDDIQKYPVMGSNSVQSTLHITHMTSQPTESEKGKDQNQKLSGKSRKNLFRVPNAVQLGQRPVNMKVAHPSNQIFHPISRSRHSPEQQYQLFKPRGHSFNYAQSTPVHPGIQFNLDETLSTIYGAEENRQTEEMEEEHIELLTQ</sequence>
<name>A0AAE0SW78_9BIVA</name>
<feature type="region of interest" description="Disordered" evidence="1">
    <location>
        <begin position="115"/>
        <end position="176"/>
    </location>
</feature>
<evidence type="ECO:0000313" key="2">
    <source>
        <dbReference type="EMBL" id="KAK3598810.1"/>
    </source>
</evidence>
<feature type="region of interest" description="Disordered" evidence="1">
    <location>
        <begin position="192"/>
        <end position="219"/>
    </location>
</feature>
<evidence type="ECO:0000313" key="3">
    <source>
        <dbReference type="Proteomes" id="UP001195483"/>
    </source>
</evidence>
<feature type="region of interest" description="Disordered" evidence="1">
    <location>
        <begin position="469"/>
        <end position="507"/>
    </location>
</feature>
<dbReference type="EMBL" id="JAEAOA010000511">
    <property type="protein sequence ID" value="KAK3598810.1"/>
    <property type="molecule type" value="Genomic_DNA"/>
</dbReference>
<feature type="compositionally biased region" description="Low complexity" evidence="1">
    <location>
        <begin position="154"/>
        <end position="164"/>
    </location>
</feature>
<protein>
    <submittedName>
        <fullName evidence="2">Uncharacterized protein</fullName>
    </submittedName>
</protein>
<feature type="compositionally biased region" description="Polar residues" evidence="1">
    <location>
        <begin position="1100"/>
        <end position="1112"/>
    </location>
</feature>
<feature type="compositionally biased region" description="Basic and acidic residues" evidence="1">
    <location>
        <begin position="1044"/>
        <end position="1053"/>
    </location>
</feature>
<reference evidence="2" key="1">
    <citation type="journal article" date="2021" name="Genome Biol. Evol.">
        <title>A High-Quality Reference Genome for a Parasitic Bivalve with Doubly Uniparental Inheritance (Bivalvia: Unionida).</title>
        <authorList>
            <person name="Smith C.H."/>
        </authorList>
    </citation>
    <scope>NUCLEOTIDE SEQUENCE</scope>
    <source>
        <strain evidence="2">CHS0354</strain>
    </source>
</reference>
<feature type="non-terminal residue" evidence="2">
    <location>
        <position position="1"/>
    </location>
</feature>
<keyword evidence="3" id="KW-1185">Reference proteome</keyword>
<reference evidence="2" key="2">
    <citation type="journal article" date="2021" name="Genome Biol. Evol.">
        <title>Developing a high-quality reference genome for a parasitic bivalve with doubly uniparental inheritance (Bivalvia: Unionida).</title>
        <authorList>
            <person name="Smith C.H."/>
        </authorList>
    </citation>
    <scope>NUCLEOTIDE SEQUENCE</scope>
    <source>
        <strain evidence="2">CHS0354</strain>
        <tissue evidence="2">Mantle</tissue>
    </source>
</reference>
<feature type="compositionally biased region" description="Basic and acidic residues" evidence="1">
    <location>
        <begin position="470"/>
        <end position="483"/>
    </location>
</feature>
<feature type="region of interest" description="Disordered" evidence="1">
    <location>
        <begin position="1024"/>
        <end position="1063"/>
    </location>
</feature>
<proteinExistence type="predicted"/>
<feature type="region of interest" description="Disordered" evidence="1">
    <location>
        <begin position="1227"/>
        <end position="1249"/>
    </location>
</feature>
<feature type="compositionally biased region" description="Low complexity" evidence="1">
    <location>
        <begin position="124"/>
        <end position="138"/>
    </location>
</feature>
<gene>
    <name evidence="2" type="ORF">CHS0354_007411</name>
</gene>